<keyword evidence="4" id="KW-0378">Hydrolase</keyword>
<organism evidence="7 8">
    <name type="scientific">Tetraparma gracilis</name>
    <dbReference type="NCBI Taxonomy" id="2962635"/>
    <lineage>
        <taxon>Eukaryota</taxon>
        <taxon>Sar</taxon>
        <taxon>Stramenopiles</taxon>
        <taxon>Ochrophyta</taxon>
        <taxon>Bolidophyceae</taxon>
        <taxon>Parmales</taxon>
        <taxon>Triparmaceae</taxon>
        <taxon>Tetraparma</taxon>
    </lineage>
</organism>
<keyword evidence="8" id="KW-1185">Reference proteome</keyword>
<dbReference type="PANTHER" id="PTHR43758">
    <property type="entry name" value="7,8-DIHYDRO-8-OXOGUANINE TRIPHOSPHATASE"/>
    <property type="match status" value="1"/>
</dbReference>
<reference evidence="7 8" key="1">
    <citation type="journal article" date="2023" name="Commun. Biol.">
        <title>Genome analysis of Parmales, the sister group of diatoms, reveals the evolutionary specialization of diatoms from phago-mixotrophs to photoautotrophs.</title>
        <authorList>
            <person name="Ban H."/>
            <person name="Sato S."/>
            <person name="Yoshikawa S."/>
            <person name="Yamada K."/>
            <person name="Nakamura Y."/>
            <person name="Ichinomiya M."/>
            <person name="Sato N."/>
            <person name="Blanc-Mathieu R."/>
            <person name="Endo H."/>
            <person name="Kuwata A."/>
            <person name="Ogata H."/>
        </authorList>
    </citation>
    <scope>NUCLEOTIDE SEQUENCE [LARGE SCALE GENOMIC DNA]</scope>
</reference>
<accession>A0ABQ6MG33</accession>
<evidence type="ECO:0000256" key="5">
    <source>
        <dbReference type="ARBA" id="ARBA00022842"/>
    </source>
</evidence>
<gene>
    <name evidence="7" type="ORF">TeGR_g2000</name>
</gene>
<evidence type="ECO:0000256" key="3">
    <source>
        <dbReference type="ARBA" id="ARBA00022723"/>
    </source>
</evidence>
<protein>
    <recommendedName>
        <fullName evidence="6">Nudix hydrolase domain-containing protein</fullName>
    </recommendedName>
</protein>
<dbReference type="CDD" id="cd03427">
    <property type="entry name" value="NUDIX_MTH1_Nudt1"/>
    <property type="match status" value="1"/>
</dbReference>
<dbReference type="SUPFAM" id="SSF55811">
    <property type="entry name" value="Nudix"/>
    <property type="match status" value="1"/>
</dbReference>
<dbReference type="InterPro" id="IPR020084">
    <property type="entry name" value="NUDIX_hydrolase_CS"/>
</dbReference>
<proteinExistence type="inferred from homology"/>
<dbReference type="Gene3D" id="3.90.79.10">
    <property type="entry name" value="Nucleoside Triphosphate Pyrophosphohydrolase"/>
    <property type="match status" value="1"/>
</dbReference>
<dbReference type="EMBL" id="BRYB01000205">
    <property type="protein sequence ID" value="GMI25188.1"/>
    <property type="molecule type" value="Genomic_DNA"/>
</dbReference>
<evidence type="ECO:0000259" key="6">
    <source>
        <dbReference type="PROSITE" id="PS51462"/>
    </source>
</evidence>
<evidence type="ECO:0000256" key="4">
    <source>
        <dbReference type="ARBA" id="ARBA00022801"/>
    </source>
</evidence>
<keyword evidence="5" id="KW-0460">Magnesium</keyword>
<keyword evidence="3" id="KW-0479">Metal-binding</keyword>
<comment type="cofactor">
    <cofactor evidence="1">
        <name>Mg(2+)</name>
        <dbReference type="ChEBI" id="CHEBI:18420"/>
    </cofactor>
</comment>
<dbReference type="InterPro" id="IPR000086">
    <property type="entry name" value="NUDIX_hydrolase_dom"/>
</dbReference>
<evidence type="ECO:0000256" key="2">
    <source>
        <dbReference type="ARBA" id="ARBA00005582"/>
    </source>
</evidence>
<dbReference type="Proteomes" id="UP001165060">
    <property type="component" value="Unassembled WGS sequence"/>
</dbReference>
<dbReference type="PANTHER" id="PTHR43758:SF2">
    <property type="entry name" value="OXIDIZED PURINE NUCLEOSIDE TRIPHOSPHATE HYDROLASE"/>
    <property type="match status" value="1"/>
</dbReference>
<comment type="caution">
    <text evidence="7">The sequence shown here is derived from an EMBL/GenBank/DDBJ whole genome shotgun (WGS) entry which is preliminary data.</text>
</comment>
<name>A0ABQ6MG33_9STRA</name>
<dbReference type="Pfam" id="PF00293">
    <property type="entry name" value="NUDIX"/>
    <property type="match status" value="1"/>
</dbReference>
<dbReference type="PROSITE" id="PS51462">
    <property type="entry name" value="NUDIX"/>
    <property type="match status" value="1"/>
</dbReference>
<evidence type="ECO:0000313" key="8">
    <source>
        <dbReference type="Proteomes" id="UP001165060"/>
    </source>
</evidence>
<comment type="similarity">
    <text evidence="2">Belongs to the Nudix hydrolase family.</text>
</comment>
<evidence type="ECO:0000256" key="1">
    <source>
        <dbReference type="ARBA" id="ARBA00001946"/>
    </source>
</evidence>
<sequence>MHENLASLLSPLPSPASTKSYSLIVCLSPSSSRILLGLKKRGFGTGLYNSFGGKIEQGETPATGAARELEEEAGVRCPVNHMERCRVGDLHFTFADTNNKMLVHLFCVDLDSAEIDASSINWECDEIAPRWFPMSEVPFGNMFADDSVWLPMLLKDASARFSGYFHFQPGGDKVNLVDSYFLDLNSSPQ</sequence>
<dbReference type="PROSITE" id="PS00893">
    <property type="entry name" value="NUDIX_BOX"/>
    <property type="match status" value="1"/>
</dbReference>
<evidence type="ECO:0000313" key="7">
    <source>
        <dbReference type="EMBL" id="GMI25188.1"/>
    </source>
</evidence>
<dbReference type="InterPro" id="IPR015797">
    <property type="entry name" value="NUDIX_hydrolase-like_dom_sf"/>
</dbReference>
<feature type="domain" description="Nudix hydrolase" evidence="6">
    <location>
        <begin position="17"/>
        <end position="156"/>
    </location>
</feature>